<evidence type="ECO:0000256" key="1">
    <source>
        <dbReference type="ARBA" id="ARBA00034497"/>
    </source>
</evidence>
<feature type="region of interest" description="Disordered" evidence="2">
    <location>
        <begin position="358"/>
        <end position="403"/>
    </location>
</feature>
<evidence type="ECO:0000256" key="2">
    <source>
        <dbReference type="SAM" id="MobiDB-lite"/>
    </source>
</evidence>
<name>A0ABN7SIL3_OIKDI</name>
<feature type="compositionally biased region" description="Low complexity" evidence="2">
    <location>
        <begin position="380"/>
        <end position="398"/>
    </location>
</feature>
<dbReference type="PANTHER" id="PTHR13199:SF11">
    <property type="entry name" value="PROTEIN ATOSSA"/>
    <property type="match status" value="1"/>
</dbReference>
<gene>
    <name evidence="4" type="ORF">OKIOD_LOCUS7187</name>
</gene>
<dbReference type="InterPro" id="IPR051506">
    <property type="entry name" value="ATOS_Transcription_Regulators"/>
</dbReference>
<dbReference type="EMBL" id="OU015569">
    <property type="protein sequence ID" value="CAG5098395.1"/>
    <property type="molecule type" value="Genomic_DNA"/>
</dbReference>
<evidence type="ECO:0000259" key="3">
    <source>
        <dbReference type="SMART" id="SM01177"/>
    </source>
</evidence>
<dbReference type="PANTHER" id="PTHR13199">
    <property type="entry name" value="GH03947P"/>
    <property type="match status" value="1"/>
</dbReference>
<proteinExistence type="inferred from homology"/>
<sequence>MSSHNENNSDVMSKRRKKSALTVPLVPCALPESMRQVLGARRNEKNYPHVIAISDSDEEIEIIEEKSTRPRKRSSEQIRYTSDPDDIPLHLLIPALNQCQNRARRMVDLSRQPHKERNSRENEGNRRKIRIEEEVRRNITYCPTQLTIVFHVQLRMHQSEGILEQLARVVKGNRLETSKSIPTILGDGSSNLRNCSRCRTISYPAARNNPQQTQSNYTVDLYAARRTRRVLIERWKMTLKQEPAQDAAATPSSIQLRQSVFYQALKSSLHFSTITAILKTEFRVTIQSSERSGDFLDPNSQFQFSPNVQKLPVAPLDGGKELLVSIESLPRTTVPDILSILSASADLPHFASTSDCFGLSPKNPPPATPEPIRPNHSIRACSSSSSPKTAKSSPAPSKRLSGLLDDSGYAHSSNFSALDDDLYSPPSKITRREISSTTGTVRNLLTSPPIERQLKYQPEGPLQSRKSFKFPTIRRNVSRSLLVNFEESILQERLRCVGNLEGFSIDIGAIGSFCPAHLRKNLSVRHFATDEDSLVALPSPYLGTVKLSRNMKPKSGYQIPKSGYIQLTLLNPEGSVVRLFSISYDFNDMPPSSRTFLRHRTVHKETKKLRYLIQLKALSSLKGTRFYLHGEVKVVFSNSYKTQALGDEEFQSLVEYPSPKYSTISKPPSVPSVVSSSAAVQRVKKNLTFEVSSPACSASQFVP</sequence>
<feature type="compositionally biased region" description="Pro residues" evidence="2">
    <location>
        <begin position="362"/>
        <end position="372"/>
    </location>
</feature>
<accession>A0ABN7SIL3</accession>
<evidence type="ECO:0000313" key="5">
    <source>
        <dbReference type="Proteomes" id="UP001158576"/>
    </source>
</evidence>
<dbReference type="InterPro" id="IPR033473">
    <property type="entry name" value="Atos-like_C"/>
</dbReference>
<protein>
    <submittedName>
        <fullName evidence="4">Oidioi.mRNA.OKI2018_I69.XSR.g15629.t1.cds</fullName>
    </submittedName>
</protein>
<evidence type="ECO:0000313" key="4">
    <source>
        <dbReference type="EMBL" id="CAG5098395.1"/>
    </source>
</evidence>
<dbReference type="Proteomes" id="UP001158576">
    <property type="component" value="Chromosome XSR"/>
</dbReference>
<reference evidence="4 5" key="1">
    <citation type="submission" date="2021-04" db="EMBL/GenBank/DDBJ databases">
        <authorList>
            <person name="Bliznina A."/>
        </authorList>
    </citation>
    <scope>NUCLEOTIDE SEQUENCE [LARGE SCALE GENOMIC DNA]</scope>
</reference>
<dbReference type="InterPro" id="IPR025261">
    <property type="entry name" value="Atos-like_cons_dom"/>
</dbReference>
<organism evidence="4 5">
    <name type="scientific">Oikopleura dioica</name>
    <name type="common">Tunicate</name>
    <dbReference type="NCBI Taxonomy" id="34765"/>
    <lineage>
        <taxon>Eukaryota</taxon>
        <taxon>Metazoa</taxon>
        <taxon>Chordata</taxon>
        <taxon>Tunicata</taxon>
        <taxon>Appendicularia</taxon>
        <taxon>Copelata</taxon>
        <taxon>Oikopleuridae</taxon>
        <taxon>Oikopleura</taxon>
    </lineage>
</organism>
<feature type="domain" description="Atos-like conserved" evidence="3">
    <location>
        <begin position="481"/>
        <end position="542"/>
    </location>
</feature>
<dbReference type="SMART" id="SM01177">
    <property type="entry name" value="DUF4210"/>
    <property type="match status" value="1"/>
</dbReference>
<dbReference type="Pfam" id="PF13889">
    <property type="entry name" value="Chromosome_seg"/>
    <property type="match status" value="1"/>
</dbReference>
<comment type="similarity">
    <text evidence="1">Belongs to the ATOS family.</text>
</comment>
<keyword evidence="5" id="KW-1185">Reference proteome</keyword>